<dbReference type="Gene3D" id="3.40.50.720">
    <property type="entry name" value="NAD(P)-binding Rossmann-like Domain"/>
    <property type="match status" value="1"/>
</dbReference>
<protein>
    <submittedName>
        <fullName evidence="4">Gfo/Idh/MocA family oxidoreductase</fullName>
    </submittedName>
</protein>
<accession>A0A0X8FFL9</accession>
<dbReference type="AlphaFoldDB" id="A0A0X8FFL9"/>
<dbReference type="InterPro" id="IPR036291">
    <property type="entry name" value="NAD(P)-bd_dom_sf"/>
</dbReference>
<dbReference type="PANTHER" id="PTHR43377">
    <property type="entry name" value="BILIVERDIN REDUCTASE A"/>
    <property type="match status" value="1"/>
</dbReference>
<organism evidence="4 5">
    <name type="scientific">Aerococcus urinae</name>
    <dbReference type="NCBI Taxonomy" id="1376"/>
    <lineage>
        <taxon>Bacteria</taxon>
        <taxon>Bacillati</taxon>
        <taxon>Bacillota</taxon>
        <taxon>Bacilli</taxon>
        <taxon>Lactobacillales</taxon>
        <taxon>Aerococcaceae</taxon>
        <taxon>Aerococcus</taxon>
    </lineage>
</organism>
<evidence type="ECO:0000259" key="1">
    <source>
        <dbReference type="Pfam" id="PF01408"/>
    </source>
</evidence>
<evidence type="ECO:0000313" key="6">
    <source>
        <dbReference type="Proteomes" id="UP001069145"/>
    </source>
</evidence>
<dbReference type="KEGG" id="aun:AWM73_08035"/>
<keyword evidence="6" id="KW-1185">Reference proteome</keyword>
<dbReference type="EMBL" id="JAOTML010000002">
    <property type="protein sequence ID" value="MCY3052923.1"/>
    <property type="molecule type" value="Genomic_DNA"/>
</dbReference>
<dbReference type="Pfam" id="PF22725">
    <property type="entry name" value="GFO_IDH_MocA_C3"/>
    <property type="match status" value="1"/>
</dbReference>
<dbReference type="InterPro" id="IPR051450">
    <property type="entry name" value="Gfo/Idh/MocA_Oxidoreductases"/>
</dbReference>
<dbReference type="PANTHER" id="PTHR43377:SF1">
    <property type="entry name" value="BILIVERDIN REDUCTASE A"/>
    <property type="match status" value="1"/>
</dbReference>
<proteinExistence type="predicted"/>
<dbReference type="Proteomes" id="UP001069145">
    <property type="component" value="Unassembled WGS sequence"/>
</dbReference>
<sequence length="338" mass="37892">MDKKLNVAVIGAGIYGIHHVDVYNQSPYVNLVAVCDFSSKIRENIEKEYGVKTYSDVETMLSEEEIDAVSIVTPDHLHREPAVQCANAGKHLLIEKPLASTVEDCQAILETAEANNVRVAVDFHKRWDPTAIHVFNTLNDGDAYPIRGYMSMDDIVDVPTKWFKWADQSDPVNFLGIHCVDLIRWYMGCEATEVYAVGTKKLLADQGIDSYDSVTSLITFENGCNWVVENSWVLPSGFAKNNDGRTSILTTDNYIRVDNQDRGIEVFDSEKQHTPNVFFFNNFYGKVFGFGADPINSFIDCLINDKEFVADGNDGLQATKITEAIHKSLDTGERVKIK</sequence>
<dbReference type="RefSeq" id="WP_060778857.1">
    <property type="nucleotide sequence ID" value="NZ_CAJHLF010000004.1"/>
</dbReference>
<dbReference type="GO" id="GO:0000166">
    <property type="term" value="F:nucleotide binding"/>
    <property type="evidence" value="ECO:0007669"/>
    <property type="project" value="InterPro"/>
</dbReference>
<evidence type="ECO:0000313" key="3">
    <source>
        <dbReference type="EMBL" id="MCY3052923.1"/>
    </source>
</evidence>
<dbReference type="SUPFAM" id="SSF51735">
    <property type="entry name" value="NAD(P)-binding Rossmann-fold domains"/>
    <property type="match status" value="1"/>
</dbReference>
<dbReference type="Gene3D" id="3.30.360.10">
    <property type="entry name" value="Dihydrodipicolinate Reductase, domain 2"/>
    <property type="match status" value="1"/>
</dbReference>
<dbReference type="OrthoDB" id="9815825at2"/>
<evidence type="ECO:0000259" key="2">
    <source>
        <dbReference type="Pfam" id="PF22725"/>
    </source>
</evidence>
<dbReference type="GeneID" id="35767368"/>
<dbReference type="InterPro" id="IPR055170">
    <property type="entry name" value="GFO_IDH_MocA-like_dom"/>
</dbReference>
<dbReference type="InterPro" id="IPR000683">
    <property type="entry name" value="Gfo/Idh/MocA-like_OxRdtase_N"/>
</dbReference>
<dbReference type="Pfam" id="PF01408">
    <property type="entry name" value="GFO_IDH_MocA"/>
    <property type="match status" value="1"/>
</dbReference>
<feature type="domain" description="Gfo/Idh/MocA-like oxidoreductase N-terminal" evidence="1">
    <location>
        <begin position="5"/>
        <end position="123"/>
    </location>
</feature>
<evidence type="ECO:0000313" key="4">
    <source>
        <dbReference type="EMBL" id="QPS01868.1"/>
    </source>
</evidence>
<dbReference type="SUPFAM" id="SSF55347">
    <property type="entry name" value="Glyceraldehyde-3-phosphate dehydrogenase-like, C-terminal domain"/>
    <property type="match status" value="1"/>
</dbReference>
<reference evidence="3" key="2">
    <citation type="submission" date="2022-09" db="EMBL/GenBank/DDBJ databases">
        <title>Aerococcus urinae taxonomy study.</title>
        <authorList>
            <person name="Christensen J."/>
            <person name="Senneby E."/>
        </authorList>
    </citation>
    <scope>NUCLEOTIDE SEQUENCE</scope>
    <source>
        <strain evidence="3">NLD-066-U95</strain>
    </source>
</reference>
<gene>
    <name evidence="4" type="ORF">I6G68_01980</name>
    <name evidence="3" type="ORF">ODY43_02880</name>
</gene>
<name>A0A0X8FFL9_9LACT</name>
<dbReference type="Proteomes" id="UP000594771">
    <property type="component" value="Chromosome"/>
</dbReference>
<reference evidence="4 5" key="1">
    <citation type="submission" date="2020-12" db="EMBL/GenBank/DDBJ databases">
        <title>FDA dAtabase for Regulatory Grade micrObial Sequences (FDA-ARGOS): Supporting development and validation of Infectious Disease Dx tests.</title>
        <authorList>
            <person name="Sproer C."/>
            <person name="Gronow S."/>
            <person name="Severitt S."/>
            <person name="Schroder I."/>
            <person name="Tallon L."/>
            <person name="Sadzewicz L."/>
            <person name="Zhao X."/>
            <person name="Boylan J."/>
            <person name="Ott S."/>
            <person name="Bowen H."/>
            <person name="Vavikolanu K."/>
            <person name="Mehta A."/>
            <person name="Aluvathingal J."/>
            <person name="Nadendla S."/>
            <person name="Lowell S."/>
            <person name="Myers T."/>
            <person name="Yan Y."/>
            <person name="Sichtig H."/>
        </authorList>
    </citation>
    <scope>NUCLEOTIDE SEQUENCE [LARGE SCALE GENOMIC DNA]</scope>
    <source>
        <strain evidence="4 5">FDAARGOS_911</strain>
    </source>
</reference>
<dbReference type="EMBL" id="CP065662">
    <property type="protein sequence ID" value="QPS01868.1"/>
    <property type="molecule type" value="Genomic_DNA"/>
</dbReference>
<feature type="domain" description="GFO/IDH/MocA-like oxidoreductase" evidence="2">
    <location>
        <begin position="157"/>
        <end position="251"/>
    </location>
</feature>
<evidence type="ECO:0000313" key="5">
    <source>
        <dbReference type="Proteomes" id="UP000594771"/>
    </source>
</evidence>